<feature type="compositionally biased region" description="Polar residues" evidence="1">
    <location>
        <begin position="1"/>
        <end position="12"/>
    </location>
</feature>
<name>A0ABS6B980_9NOCA</name>
<evidence type="ECO:0000259" key="2">
    <source>
        <dbReference type="Pfam" id="PF04167"/>
    </source>
</evidence>
<protein>
    <recommendedName>
        <fullName evidence="2">DUF402 domain-containing protein</fullName>
    </recommendedName>
</protein>
<keyword evidence="4" id="KW-1185">Reference proteome</keyword>
<evidence type="ECO:0000313" key="3">
    <source>
        <dbReference type="EMBL" id="MBU3066861.1"/>
    </source>
</evidence>
<dbReference type="SUPFAM" id="SSF159234">
    <property type="entry name" value="FomD-like"/>
    <property type="match status" value="1"/>
</dbReference>
<proteinExistence type="predicted"/>
<comment type="caution">
    <text evidence="3">The sequence shown here is derived from an EMBL/GenBank/DDBJ whole genome shotgun (WGS) entry which is preliminary data.</text>
</comment>
<sequence length="187" mass="21096">MLGSAQPHSTTPRAAEAPARVPHRPSTEYFDIADCTKTDARGFVHSVERYHAEPWGLYLMRSADAPPERFTETWLLPEPAVRITMSHVNTAHDRDPVYHVHVGEYSKIEPKRWRAICHYIDIVCRNGHAPELHGVDDLFAAHDAGYVDATEAQRIIERANTVVSGIAAHGYHVERWLGSRGITLTWL</sequence>
<dbReference type="EMBL" id="JAHKNI010000017">
    <property type="protein sequence ID" value="MBU3066861.1"/>
    <property type="molecule type" value="Genomic_DNA"/>
</dbReference>
<reference evidence="3 4" key="1">
    <citation type="submission" date="2021-06" db="EMBL/GenBank/DDBJ databases">
        <title>Actinomycetes sequencing.</title>
        <authorList>
            <person name="Shan Q."/>
        </authorList>
    </citation>
    <scope>NUCLEOTIDE SEQUENCE [LARGE SCALE GENOMIC DNA]</scope>
    <source>
        <strain evidence="3 4">NEAU-G5</strain>
    </source>
</reference>
<dbReference type="Pfam" id="PF04167">
    <property type="entry name" value="DUF402"/>
    <property type="match status" value="1"/>
</dbReference>
<evidence type="ECO:0000313" key="4">
    <source>
        <dbReference type="Proteomes" id="UP000733379"/>
    </source>
</evidence>
<dbReference type="InterPro" id="IPR035930">
    <property type="entry name" value="FomD-like_sf"/>
</dbReference>
<dbReference type="InterPro" id="IPR007295">
    <property type="entry name" value="DUF402"/>
</dbReference>
<feature type="region of interest" description="Disordered" evidence="1">
    <location>
        <begin position="1"/>
        <end position="23"/>
    </location>
</feature>
<gene>
    <name evidence="3" type="ORF">KO481_35745</name>
</gene>
<accession>A0ABS6B980</accession>
<dbReference type="Proteomes" id="UP000733379">
    <property type="component" value="Unassembled WGS sequence"/>
</dbReference>
<dbReference type="Gene3D" id="2.40.380.10">
    <property type="entry name" value="FomD-like"/>
    <property type="match status" value="1"/>
</dbReference>
<feature type="domain" description="DUF402" evidence="2">
    <location>
        <begin position="45"/>
        <end position="171"/>
    </location>
</feature>
<evidence type="ECO:0000256" key="1">
    <source>
        <dbReference type="SAM" id="MobiDB-lite"/>
    </source>
</evidence>
<organism evidence="3 4">
    <name type="scientific">Nocardia albiluteola</name>
    <dbReference type="NCBI Taxonomy" id="2842303"/>
    <lineage>
        <taxon>Bacteria</taxon>
        <taxon>Bacillati</taxon>
        <taxon>Actinomycetota</taxon>
        <taxon>Actinomycetes</taxon>
        <taxon>Mycobacteriales</taxon>
        <taxon>Nocardiaceae</taxon>
        <taxon>Nocardia</taxon>
    </lineage>
</organism>